<dbReference type="EC" id="3.1.3.18" evidence="5 10"/>
<dbReference type="SFLD" id="SFLDS00003">
    <property type="entry name" value="Haloacid_Dehalogenase"/>
    <property type="match status" value="1"/>
</dbReference>
<evidence type="ECO:0000313" key="12">
    <source>
        <dbReference type="Proteomes" id="UP001061302"/>
    </source>
</evidence>
<comment type="catalytic activity">
    <reaction evidence="1 10">
        <text>2-phosphoglycolate + H2O = glycolate + phosphate</text>
        <dbReference type="Rhea" id="RHEA:14369"/>
        <dbReference type="ChEBI" id="CHEBI:15377"/>
        <dbReference type="ChEBI" id="CHEBI:29805"/>
        <dbReference type="ChEBI" id="CHEBI:43474"/>
        <dbReference type="ChEBI" id="CHEBI:58033"/>
        <dbReference type="EC" id="3.1.3.18"/>
    </reaction>
</comment>
<dbReference type="InterPro" id="IPR050155">
    <property type="entry name" value="HAD-like_hydrolase_sf"/>
</dbReference>
<dbReference type="NCBIfam" id="TIGR01509">
    <property type="entry name" value="HAD-SF-IA-v3"/>
    <property type="match status" value="1"/>
</dbReference>
<dbReference type="PANTHER" id="PTHR43434:SF1">
    <property type="entry name" value="PHOSPHOGLYCOLATE PHOSPHATASE"/>
    <property type="match status" value="1"/>
</dbReference>
<dbReference type="SFLD" id="SFLDG01135">
    <property type="entry name" value="C1.5.6:_HAD__Beta-PGM__Phospha"/>
    <property type="match status" value="1"/>
</dbReference>
<dbReference type="GO" id="GO:0008967">
    <property type="term" value="F:phosphoglycolate phosphatase activity"/>
    <property type="evidence" value="ECO:0007669"/>
    <property type="project" value="UniProtKB-EC"/>
</dbReference>
<dbReference type="InterPro" id="IPR023198">
    <property type="entry name" value="PGP-like_dom2"/>
</dbReference>
<dbReference type="EMBL" id="CP106753">
    <property type="protein sequence ID" value="UXY14378.1"/>
    <property type="molecule type" value="Genomic_DNA"/>
</dbReference>
<dbReference type="InterPro" id="IPR006439">
    <property type="entry name" value="HAD-SF_hydro_IA"/>
</dbReference>
<accession>A0ABY6DL07</accession>
<evidence type="ECO:0000256" key="9">
    <source>
        <dbReference type="ARBA" id="ARBA00023277"/>
    </source>
</evidence>
<gene>
    <name evidence="11" type="ORF">N8I74_13760</name>
</gene>
<dbReference type="PRINTS" id="PR00413">
    <property type="entry name" value="HADHALOGNASE"/>
</dbReference>
<sequence length="220" mass="23729">MTLRAFAFDLDGTLIDSIADLAHAANAARADLGLPPLPQATVQGFVGDGAASLVARTLAGEHAANWHGTPEQQQAMARFDAHYKAGLTIATRFYPEVQETLHTLHELGYRLAIVTNKPERYTLPLLRELGVSERFDVIIGGDTLTEKKPSPLPLQHVLDTLGLTPAQLLMVGDSKNDVLAAKAAGTPSVLVSYGYGHDVHALGADHVIRFFSELLEFIDQ</sequence>
<dbReference type="RefSeq" id="WP_263123677.1">
    <property type="nucleotide sequence ID" value="NZ_CP106753.1"/>
</dbReference>
<dbReference type="InterPro" id="IPR041492">
    <property type="entry name" value="HAD_2"/>
</dbReference>
<evidence type="ECO:0000256" key="7">
    <source>
        <dbReference type="ARBA" id="ARBA00022801"/>
    </source>
</evidence>
<evidence type="ECO:0000313" key="11">
    <source>
        <dbReference type="EMBL" id="UXY14378.1"/>
    </source>
</evidence>
<reference evidence="11" key="1">
    <citation type="submission" date="2022-10" db="EMBL/GenBank/DDBJ databases">
        <title>Chitiniphilus purpureus sp. nov., a novel chitin-degrading bacterium isolated from crawfish pond sediment.</title>
        <authorList>
            <person name="Li K."/>
        </authorList>
    </citation>
    <scope>NUCLEOTIDE SEQUENCE</scope>
    <source>
        <strain evidence="11">CD1</strain>
    </source>
</reference>
<dbReference type="Pfam" id="PF13419">
    <property type="entry name" value="HAD_2"/>
    <property type="match status" value="1"/>
</dbReference>
<evidence type="ECO:0000256" key="10">
    <source>
        <dbReference type="HAMAP-Rule" id="MF_00495"/>
    </source>
</evidence>
<organism evidence="11 12">
    <name type="scientific">Chitiniphilus purpureus</name>
    <dbReference type="NCBI Taxonomy" id="2981137"/>
    <lineage>
        <taxon>Bacteria</taxon>
        <taxon>Pseudomonadati</taxon>
        <taxon>Pseudomonadota</taxon>
        <taxon>Betaproteobacteria</taxon>
        <taxon>Neisseriales</taxon>
        <taxon>Chitinibacteraceae</taxon>
        <taxon>Chitiniphilus</taxon>
    </lineage>
</organism>
<keyword evidence="7 10" id="KW-0378">Hydrolase</keyword>
<evidence type="ECO:0000256" key="2">
    <source>
        <dbReference type="ARBA" id="ARBA00001946"/>
    </source>
</evidence>
<dbReference type="NCBIfam" id="TIGR01662">
    <property type="entry name" value="HAD-SF-IIIA"/>
    <property type="match status" value="1"/>
</dbReference>
<dbReference type="NCBIfam" id="TIGR01449">
    <property type="entry name" value="PGP_bact"/>
    <property type="match status" value="1"/>
</dbReference>
<evidence type="ECO:0000256" key="1">
    <source>
        <dbReference type="ARBA" id="ARBA00000830"/>
    </source>
</evidence>
<feature type="binding site" evidence="10">
    <location>
        <position position="9"/>
    </location>
    <ligand>
        <name>Mg(2+)</name>
        <dbReference type="ChEBI" id="CHEBI:18420"/>
    </ligand>
</feature>
<comment type="function">
    <text evidence="10">Specifically catalyzes the dephosphorylation of 2-phosphoglycolate. Is involved in the dissimilation of the intracellular 2-phosphoglycolate formed during the DNA repair of 3'-phosphoglycolate ends, a major class of DNA lesions induced by oxidative stress.</text>
</comment>
<proteinExistence type="inferred from homology"/>
<comment type="cofactor">
    <cofactor evidence="2 10">
        <name>Mg(2+)</name>
        <dbReference type="ChEBI" id="CHEBI:18420"/>
    </cofactor>
</comment>
<protein>
    <recommendedName>
        <fullName evidence="5 10">Phosphoglycolate phosphatase</fullName>
        <shortName evidence="10">PGP</shortName>
        <shortName evidence="10">PGPase</shortName>
        <ecNumber evidence="5 10">3.1.3.18</ecNumber>
    </recommendedName>
</protein>
<evidence type="ECO:0000256" key="3">
    <source>
        <dbReference type="ARBA" id="ARBA00004818"/>
    </source>
</evidence>
<evidence type="ECO:0000256" key="4">
    <source>
        <dbReference type="ARBA" id="ARBA00006171"/>
    </source>
</evidence>
<dbReference type="NCBIfam" id="NF009695">
    <property type="entry name" value="PRK13222.1-2"/>
    <property type="match status" value="1"/>
</dbReference>
<keyword evidence="9 10" id="KW-0119">Carbohydrate metabolism</keyword>
<feature type="active site" description="Nucleophile" evidence="10">
    <location>
        <position position="9"/>
    </location>
</feature>
<feature type="binding site" evidence="10">
    <location>
        <position position="11"/>
    </location>
    <ligand>
        <name>Mg(2+)</name>
        <dbReference type="ChEBI" id="CHEBI:18420"/>
    </ligand>
</feature>
<evidence type="ECO:0000256" key="8">
    <source>
        <dbReference type="ARBA" id="ARBA00022842"/>
    </source>
</evidence>
<dbReference type="SFLD" id="SFLDG01129">
    <property type="entry name" value="C1.5:_HAD__Beta-PGM__Phosphata"/>
    <property type="match status" value="1"/>
</dbReference>
<dbReference type="NCBIfam" id="TIGR01549">
    <property type="entry name" value="HAD-SF-IA-v1"/>
    <property type="match status" value="1"/>
</dbReference>
<keyword evidence="6 10" id="KW-0479">Metal-binding</keyword>
<comment type="similarity">
    <text evidence="4 10">Belongs to the HAD-like hydrolase superfamily. CbbY/CbbZ/Gph/YieH family.</text>
</comment>
<name>A0ABY6DL07_9NEIS</name>
<dbReference type="InterPro" id="IPR037512">
    <property type="entry name" value="PGPase_prok"/>
</dbReference>
<dbReference type="InterPro" id="IPR006549">
    <property type="entry name" value="HAD-SF_hydro_IIIA"/>
</dbReference>
<keyword evidence="12" id="KW-1185">Reference proteome</keyword>
<dbReference type="SUPFAM" id="SSF56784">
    <property type="entry name" value="HAD-like"/>
    <property type="match status" value="1"/>
</dbReference>
<dbReference type="PANTHER" id="PTHR43434">
    <property type="entry name" value="PHOSPHOGLYCOLATE PHOSPHATASE"/>
    <property type="match status" value="1"/>
</dbReference>
<feature type="binding site" evidence="10">
    <location>
        <position position="173"/>
    </location>
    <ligand>
        <name>Mg(2+)</name>
        <dbReference type="ChEBI" id="CHEBI:18420"/>
    </ligand>
</feature>
<keyword evidence="8 10" id="KW-0460">Magnesium</keyword>
<dbReference type="Gene3D" id="1.10.150.240">
    <property type="entry name" value="Putative phosphatase, domain 2"/>
    <property type="match status" value="1"/>
</dbReference>
<evidence type="ECO:0000256" key="6">
    <source>
        <dbReference type="ARBA" id="ARBA00022723"/>
    </source>
</evidence>
<dbReference type="HAMAP" id="MF_00495">
    <property type="entry name" value="GPH_hydrolase_bact"/>
    <property type="match status" value="1"/>
</dbReference>
<dbReference type="InterPro" id="IPR023214">
    <property type="entry name" value="HAD_sf"/>
</dbReference>
<evidence type="ECO:0000256" key="5">
    <source>
        <dbReference type="ARBA" id="ARBA00013078"/>
    </source>
</evidence>
<comment type="pathway">
    <text evidence="3 10">Organic acid metabolism; glycolate biosynthesis; glycolate from 2-phosphoglycolate: step 1/1.</text>
</comment>
<dbReference type="Proteomes" id="UP001061302">
    <property type="component" value="Chromosome"/>
</dbReference>
<dbReference type="Gene3D" id="3.40.50.1000">
    <property type="entry name" value="HAD superfamily/HAD-like"/>
    <property type="match status" value="1"/>
</dbReference>
<dbReference type="InterPro" id="IPR036412">
    <property type="entry name" value="HAD-like_sf"/>
</dbReference>